<dbReference type="InterPro" id="IPR003594">
    <property type="entry name" value="HATPase_dom"/>
</dbReference>
<name>A0A1H9TKS2_9ACTN</name>
<dbReference type="Proteomes" id="UP000182841">
    <property type="component" value="Unassembled WGS sequence"/>
</dbReference>
<dbReference type="PANTHER" id="PTHR35526">
    <property type="entry name" value="ANTI-SIGMA-F FACTOR RSBW-RELATED"/>
    <property type="match status" value="1"/>
</dbReference>
<keyword evidence="1" id="KW-0723">Serine/threonine-protein kinase</keyword>
<keyword evidence="5" id="KW-1185">Reference proteome</keyword>
<gene>
    <name evidence="4" type="ORF">SAMN05421870_106228</name>
</gene>
<evidence type="ECO:0000256" key="1">
    <source>
        <dbReference type="ARBA" id="ARBA00022527"/>
    </source>
</evidence>
<feature type="compositionally biased region" description="Low complexity" evidence="2">
    <location>
        <begin position="1"/>
        <end position="20"/>
    </location>
</feature>
<organism evidence="4 5">
    <name type="scientific">Streptomyces qinglanensis</name>
    <dbReference type="NCBI Taxonomy" id="943816"/>
    <lineage>
        <taxon>Bacteria</taxon>
        <taxon>Bacillati</taxon>
        <taxon>Actinomycetota</taxon>
        <taxon>Actinomycetes</taxon>
        <taxon>Kitasatosporales</taxon>
        <taxon>Streptomycetaceae</taxon>
        <taxon>Streptomyces</taxon>
    </lineage>
</organism>
<evidence type="ECO:0000313" key="4">
    <source>
        <dbReference type="EMBL" id="SER97716.1"/>
    </source>
</evidence>
<dbReference type="PANTHER" id="PTHR35526:SF3">
    <property type="entry name" value="ANTI-SIGMA-F FACTOR RSBW"/>
    <property type="match status" value="1"/>
</dbReference>
<dbReference type="GO" id="GO:0004674">
    <property type="term" value="F:protein serine/threonine kinase activity"/>
    <property type="evidence" value="ECO:0007669"/>
    <property type="project" value="UniProtKB-KW"/>
</dbReference>
<dbReference type="InterPro" id="IPR050267">
    <property type="entry name" value="Anti-sigma-factor_SerPK"/>
</dbReference>
<dbReference type="STRING" id="943816.AN217_18465"/>
<dbReference type="Gene3D" id="3.30.565.10">
    <property type="entry name" value="Histidine kinase-like ATPase, C-terminal domain"/>
    <property type="match status" value="1"/>
</dbReference>
<dbReference type="CDD" id="cd16936">
    <property type="entry name" value="HATPase_RsbW-like"/>
    <property type="match status" value="1"/>
</dbReference>
<dbReference type="OrthoDB" id="3852691at2"/>
<keyword evidence="4" id="KW-0808">Transferase</keyword>
<reference evidence="5" key="1">
    <citation type="submission" date="2016-10" db="EMBL/GenBank/DDBJ databases">
        <authorList>
            <person name="Varghese N."/>
            <person name="Submissions S."/>
        </authorList>
    </citation>
    <scope>NUCLEOTIDE SEQUENCE [LARGE SCALE GENOMIC DNA]</scope>
    <source>
        <strain evidence="5">CGMCC 4.6825</strain>
    </source>
</reference>
<feature type="domain" description="Histidine kinase/HSP90-like ATPase" evidence="3">
    <location>
        <begin position="31"/>
        <end position="136"/>
    </location>
</feature>
<feature type="region of interest" description="Disordered" evidence="2">
    <location>
        <begin position="1"/>
        <end position="24"/>
    </location>
</feature>
<dbReference type="Pfam" id="PF13581">
    <property type="entry name" value="HATPase_c_2"/>
    <property type="match status" value="1"/>
</dbReference>
<dbReference type="EMBL" id="FOGO01000006">
    <property type="protein sequence ID" value="SER97716.1"/>
    <property type="molecule type" value="Genomic_DNA"/>
</dbReference>
<sequence length="155" mass="16604">MASSYPLTQLPLPAPSAAPAEDARQEGFELPAHTSSVARARARLRGKLQHWGFPEELAHTAQLVISEFVTNAVLHTDTVRIACRIHLDAERLRIEVTDEGTQSCAPQPRSAAPEEVNGRGLQLVGALAQRWGVSAHGGRCGRVVWAELGTADGAL</sequence>
<dbReference type="InterPro" id="IPR036890">
    <property type="entry name" value="HATPase_C_sf"/>
</dbReference>
<dbReference type="SUPFAM" id="SSF55874">
    <property type="entry name" value="ATPase domain of HSP90 chaperone/DNA topoisomerase II/histidine kinase"/>
    <property type="match status" value="1"/>
</dbReference>
<accession>A0A1H9TKS2</accession>
<evidence type="ECO:0000313" key="5">
    <source>
        <dbReference type="Proteomes" id="UP000182841"/>
    </source>
</evidence>
<evidence type="ECO:0000256" key="2">
    <source>
        <dbReference type="SAM" id="MobiDB-lite"/>
    </source>
</evidence>
<proteinExistence type="predicted"/>
<protein>
    <submittedName>
        <fullName evidence="4">Anti-sigma regulatory factor (Ser/Thr protein kinase)</fullName>
    </submittedName>
</protein>
<dbReference type="AlphaFoldDB" id="A0A1H9TKS2"/>
<keyword evidence="4" id="KW-0418">Kinase</keyword>
<evidence type="ECO:0000259" key="3">
    <source>
        <dbReference type="Pfam" id="PF13581"/>
    </source>
</evidence>
<dbReference type="RefSeq" id="WP_079171906.1">
    <property type="nucleotide sequence ID" value="NZ_FOGO01000006.1"/>
</dbReference>